<proteinExistence type="predicted"/>
<dbReference type="EMBL" id="CATNWA010015201">
    <property type="protein sequence ID" value="CAI9580574.1"/>
    <property type="molecule type" value="Genomic_DNA"/>
</dbReference>
<accession>A0ABN9E6R7</accession>
<feature type="region of interest" description="Disordered" evidence="1">
    <location>
        <begin position="30"/>
        <end position="55"/>
    </location>
</feature>
<name>A0ABN9E6R7_9NEOB</name>
<reference evidence="2" key="1">
    <citation type="submission" date="2023-05" db="EMBL/GenBank/DDBJ databases">
        <authorList>
            <person name="Stuckert A."/>
        </authorList>
    </citation>
    <scope>NUCLEOTIDE SEQUENCE</scope>
</reference>
<organism evidence="2 3">
    <name type="scientific">Staurois parvus</name>
    <dbReference type="NCBI Taxonomy" id="386267"/>
    <lineage>
        <taxon>Eukaryota</taxon>
        <taxon>Metazoa</taxon>
        <taxon>Chordata</taxon>
        <taxon>Craniata</taxon>
        <taxon>Vertebrata</taxon>
        <taxon>Euteleostomi</taxon>
        <taxon>Amphibia</taxon>
        <taxon>Batrachia</taxon>
        <taxon>Anura</taxon>
        <taxon>Neobatrachia</taxon>
        <taxon>Ranoidea</taxon>
        <taxon>Ranidae</taxon>
        <taxon>Staurois</taxon>
    </lineage>
</organism>
<dbReference type="Proteomes" id="UP001162483">
    <property type="component" value="Unassembled WGS sequence"/>
</dbReference>
<sequence length="95" mass="10692">MWSMKGLIQGWATVPSSCCRTTSPTRHCKTNSYEHGSQRQRHDGTCSSPSAGGPQFPTPGAALRLFRHFLAIEQFCFLEQEQWTLGLVVPRRRQG</sequence>
<evidence type="ECO:0000256" key="1">
    <source>
        <dbReference type="SAM" id="MobiDB-lite"/>
    </source>
</evidence>
<evidence type="ECO:0000313" key="3">
    <source>
        <dbReference type="Proteomes" id="UP001162483"/>
    </source>
</evidence>
<evidence type="ECO:0000313" key="2">
    <source>
        <dbReference type="EMBL" id="CAI9580574.1"/>
    </source>
</evidence>
<protein>
    <submittedName>
        <fullName evidence="2">Uncharacterized protein</fullName>
    </submittedName>
</protein>
<comment type="caution">
    <text evidence="2">The sequence shown here is derived from an EMBL/GenBank/DDBJ whole genome shotgun (WGS) entry which is preliminary data.</text>
</comment>
<gene>
    <name evidence="2" type="ORF">SPARVUS_LOCUS9314827</name>
</gene>
<keyword evidence="3" id="KW-1185">Reference proteome</keyword>
<feature type="non-terminal residue" evidence="2">
    <location>
        <position position="95"/>
    </location>
</feature>